<reference evidence="1 2" key="1">
    <citation type="submission" date="2017-03" db="EMBL/GenBank/DDBJ databases">
        <authorList>
            <person name="Afonso C.L."/>
            <person name="Miller P.J."/>
            <person name="Scott M.A."/>
            <person name="Spackman E."/>
            <person name="Goraichik I."/>
            <person name="Dimitrov K.M."/>
            <person name="Suarez D.L."/>
            <person name="Swayne D.E."/>
        </authorList>
    </citation>
    <scope>NUCLEOTIDE SEQUENCE [LARGE SCALE GENOMIC DNA]</scope>
    <source>
        <strain evidence="1 2">ATCC 51113</strain>
    </source>
</reference>
<dbReference type="AlphaFoldDB" id="A0A1V8NUP4"/>
<evidence type="ECO:0000313" key="1">
    <source>
        <dbReference type="EMBL" id="OQM40152.1"/>
    </source>
</evidence>
<sequence>MLSALRYNSCTVVQRKPNEVLCCCCQVNNNGAFLSTLRQYVTAQQAFSPQVYVVLSLIV</sequence>
<organism evidence="1 2">
    <name type="scientific">Citrobacter braakii</name>
    <dbReference type="NCBI Taxonomy" id="57706"/>
    <lineage>
        <taxon>Bacteria</taxon>
        <taxon>Pseudomonadati</taxon>
        <taxon>Pseudomonadota</taxon>
        <taxon>Gammaproteobacteria</taxon>
        <taxon>Enterobacterales</taxon>
        <taxon>Enterobacteriaceae</taxon>
        <taxon>Citrobacter</taxon>
        <taxon>Citrobacter freundii complex</taxon>
    </lineage>
</organism>
<gene>
    <name evidence="1" type="ORF">BZK42_21160</name>
</gene>
<accession>A0A1V8NUP4</accession>
<evidence type="ECO:0000313" key="2">
    <source>
        <dbReference type="Proteomes" id="UP000192573"/>
    </source>
</evidence>
<name>A0A1V8NUP4_CITBR</name>
<protein>
    <submittedName>
        <fullName evidence="1">Uncharacterized protein</fullName>
    </submittedName>
</protein>
<dbReference type="Proteomes" id="UP000192573">
    <property type="component" value="Unassembled WGS sequence"/>
</dbReference>
<proteinExistence type="predicted"/>
<dbReference type="EMBL" id="NAEW01000013">
    <property type="protein sequence ID" value="OQM40152.1"/>
    <property type="molecule type" value="Genomic_DNA"/>
</dbReference>
<comment type="caution">
    <text evidence="1">The sequence shown here is derived from an EMBL/GenBank/DDBJ whole genome shotgun (WGS) entry which is preliminary data.</text>
</comment>